<evidence type="ECO:0000256" key="3">
    <source>
        <dbReference type="ARBA" id="ARBA00022448"/>
    </source>
</evidence>
<dbReference type="InterPro" id="IPR044880">
    <property type="entry name" value="NCX_ion-bd_dom_sf"/>
</dbReference>
<dbReference type="AlphaFoldDB" id="A0A165HCF3"/>
<feature type="region of interest" description="Disordered" evidence="8">
    <location>
        <begin position="120"/>
        <end position="160"/>
    </location>
</feature>
<gene>
    <name evidence="11" type="ORF">L228DRAFT_267303</name>
</gene>
<evidence type="ECO:0000256" key="5">
    <source>
        <dbReference type="ARBA" id="ARBA00022989"/>
    </source>
</evidence>
<dbReference type="GO" id="GO:0012505">
    <property type="term" value="C:endomembrane system"/>
    <property type="evidence" value="ECO:0007669"/>
    <property type="project" value="UniProtKB-SubCell"/>
</dbReference>
<dbReference type="InterPro" id="IPR004713">
    <property type="entry name" value="CaH_exchang"/>
</dbReference>
<feature type="compositionally biased region" description="Basic residues" evidence="8">
    <location>
        <begin position="135"/>
        <end position="146"/>
    </location>
</feature>
<evidence type="ECO:0000256" key="9">
    <source>
        <dbReference type="SAM" id="Phobius"/>
    </source>
</evidence>
<feature type="compositionally biased region" description="Basic and acidic residues" evidence="8">
    <location>
        <begin position="57"/>
        <end position="86"/>
    </location>
</feature>
<feature type="transmembrane region" description="Helical" evidence="9">
    <location>
        <begin position="330"/>
        <end position="353"/>
    </location>
</feature>
<organism evidence="11 12">
    <name type="scientific">Xylona heveae (strain CBS 132557 / TC161)</name>
    <dbReference type="NCBI Taxonomy" id="1328760"/>
    <lineage>
        <taxon>Eukaryota</taxon>
        <taxon>Fungi</taxon>
        <taxon>Dikarya</taxon>
        <taxon>Ascomycota</taxon>
        <taxon>Pezizomycotina</taxon>
        <taxon>Xylonomycetes</taxon>
        <taxon>Xylonales</taxon>
        <taxon>Xylonaceae</taxon>
        <taxon>Xylona</taxon>
    </lineage>
</organism>
<evidence type="ECO:0000256" key="2">
    <source>
        <dbReference type="ARBA" id="ARBA00008170"/>
    </source>
</evidence>
<dbReference type="PANTHER" id="PTHR31503">
    <property type="entry name" value="VACUOLAR CALCIUM ION TRANSPORTER"/>
    <property type="match status" value="1"/>
</dbReference>
<dbReference type="OrthoDB" id="1699231at2759"/>
<dbReference type="PANTHER" id="PTHR31503:SF20">
    <property type="entry name" value="CA(2+)_H(+) EXCHANGER, PUTATIVE (EUROFUNG)-RELATED"/>
    <property type="match status" value="1"/>
</dbReference>
<dbReference type="InParanoid" id="A0A165HCF3"/>
<keyword evidence="3" id="KW-0813">Transport</keyword>
<keyword evidence="4 9" id="KW-0812">Transmembrane</keyword>
<feature type="transmembrane region" description="Helical" evidence="9">
    <location>
        <begin position="262"/>
        <end position="287"/>
    </location>
</feature>
<accession>A0A165HCF3</accession>
<evidence type="ECO:0000256" key="1">
    <source>
        <dbReference type="ARBA" id="ARBA00004127"/>
    </source>
</evidence>
<feature type="domain" description="Sodium/calcium exchanger membrane region" evidence="10">
    <location>
        <begin position="203"/>
        <end position="355"/>
    </location>
</feature>
<keyword evidence="12" id="KW-1185">Reference proteome</keyword>
<dbReference type="GO" id="GO:0000329">
    <property type="term" value="C:fungal-type vacuole membrane"/>
    <property type="evidence" value="ECO:0007669"/>
    <property type="project" value="TreeGrafter"/>
</dbReference>
<feature type="transmembrane region" description="Helical" evidence="9">
    <location>
        <begin position="419"/>
        <end position="443"/>
    </location>
</feature>
<evidence type="ECO:0000256" key="7">
    <source>
        <dbReference type="ARBA" id="ARBA00023136"/>
    </source>
</evidence>
<keyword evidence="5 9" id="KW-1133">Transmembrane helix</keyword>
<evidence type="ECO:0000313" key="12">
    <source>
        <dbReference type="Proteomes" id="UP000076632"/>
    </source>
</evidence>
<dbReference type="Pfam" id="PF01699">
    <property type="entry name" value="Na_Ca_ex"/>
    <property type="match status" value="2"/>
</dbReference>
<evidence type="ECO:0000256" key="8">
    <source>
        <dbReference type="SAM" id="MobiDB-lite"/>
    </source>
</evidence>
<dbReference type="Gene3D" id="1.20.1420.30">
    <property type="entry name" value="NCX, central ion-binding region"/>
    <property type="match status" value="2"/>
</dbReference>
<feature type="transmembrane region" description="Helical" evidence="9">
    <location>
        <begin position="550"/>
        <end position="570"/>
    </location>
</feature>
<feature type="transmembrane region" description="Helical" evidence="9">
    <location>
        <begin position="173"/>
        <end position="197"/>
    </location>
</feature>
<feature type="domain" description="Sodium/calcium exchanger membrane region" evidence="10">
    <location>
        <begin position="424"/>
        <end position="568"/>
    </location>
</feature>
<feature type="transmembrane region" description="Helical" evidence="9">
    <location>
        <begin position="527"/>
        <end position="543"/>
    </location>
</feature>
<evidence type="ECO:0000256" key="6">
    <source>
        <dbReference type="ARBA" id="ARBA00023065"/>
    </source>
</evidence>
<keyword evidence="7 9" id="KW-0472">Membrane</keyword>
<feature type="transmembrane region" description="Helical" evidence="9">
    <location>
        <begin position="235"/>
        <end position="256"/>
    </location>
</feature>
<name>A0A165HCF3_XYLHT</name>
<dbReference type="GO" id="GO:0006874">
    <property type="term" value="P:intracellular calcium ion homeostasis"/>
    <property type="evidence" value="ECO:0007669"/>
    <property type="project" value="TreeGrafter"/>
</dbReference>
<dbReference type="GO" id="GO:0015369">
    <property type="term" value="F:calcium:proton antiporter activity"/>
    <property type="evidence" value="ECO:0007669"/>
    <property type="project" value="TreeGrafter"/>
</dbReference>
<evidence type="ECO:0000256" key="4">
    <source>
        <dbReference type="ARBA" id="ARBA00022692"/>
    </source>
</evidence>
<evidence type="ECO:0000259" key="10">
    <source>
        <dbReference type="Pfam" id="PF01699"/>
    </source>
</evidence>
<feature type="transmembrane region" description="Helical" evidence="9">
    <location>
        <begin position="203"/>
        <end position="223"/>
    </location>
</feature>
<evidence type="ECO:0000313" key="11">
    <source>
        <dbReference type="EMBL" id="KZF23294.1"/>
    </source>
</evidence>
<proteinExistence type="inferred from homology"/>
<dbReference type="EMBL" id="KV407457">
    <property type="protein sequence ID" value="KZF23294.1"/>
    <property type="molecule type" value="Genomic_DNA"/>
</dbReference>
<feature type="transmembrane region" description="Helical" evidence="9">
    <location>
        <begin position="488"/>
        <end position="515"/>
    </location>
</feature>
<dbReference type="GeneID" id="28900110"/>
<feature type="compositionally biased region" description="Basic and acidic residues" evidence="8">
    <location>
        <begin position="95"/>
        <end position="106"/>
    </location>
</feature>
<dbReference type="STRING" id="1328760.A0A165HCF3"/>
<dbReference type="Proteomes" id="UP000076632">
    <property type="component" value="Unassembled WGS sequence"/>
</dbReference>
<sequence length="576" mass="62402">MSEGLPMQAVTMYPQQVWLKLDDDAGSMAEIRSEARRLSWKSGLNPFAKRVNSFQRRQAEGTRELDLEAGSRDQRPSNDHDQDFDRSQSTAVGSERGESLDHKSENPDLQYVASGAMTDGAAASNNGSLDDSQTRSRKLRFNRRKGTNGQISRSTTSSSRKSKTHKFTVWSQLNATIFNSYINILILAAPVGIALNFTNVNKIAVFVVNFIAIIPLAAMLSFATEEISLRVGETLGGLLNATFGNAVELIVSIIALVQKQVIIVQTSLIGSMLSNLLLVMGMCFFFGGINREEQFFNQTVASTATSLLALSVGSLIIPTAFHAWSGAGELGIAPISRGTAVILLVVYGCFLFFQLKSHTRMFSETGQKATKRNKDVESGVTRMSVAQAGGMLSAPAGGQAAQTAEKQEDEEEEQEEPRLAVWVAVLTLAVSTALVAVCAEFMVDSIDALTDTGHISKTFVGLILLPIVGNAAEHATAVTVACKDKMDLAIGVAVGSSIQIALLVLPFIVVLGWILHNDQMTFYFDPFQIIVLFVSILLVSYVIGDGKSHWMEGVLLQSTYLVIALAAWYYPSVHVT</sequence>
<reference evidence="11 12" key="1">
    <citation type="journal article" date="2016" name="Fungal Biol.">
        <title>The genome of Xylona heveae provides a window into fungal endophytism.</title>
        <authorList>
            <person name="Gazis R."/>
            <person name="Kuo A."/>
            <person name="Riley R."/>
            <person name="LaButti K."/>
            <person name="Lipzen A."/>
            <person name="Lin J."/>
            <person name="Amirebrahimi M."/>
            <person name="Hesse C.N."/>
            <person name="Spatafora J.W."/>
            <person name="Henrissat B."/>
            <person name="Hainaut M."/>
            <person name="Grigoriev I.V."/>
            <person name="Hibbett D.S."/>
        </authorList>
    </citation>
    <scope>NUCLEOTIDE SEQUENCE [LARGE SCALE GENOMIC DNA]</scope>
    <source>
        <strain evidence="11 12">TC161</strain>
    </source>
</reference>
<dbReference type="InterPro" id="IPR004837">
    <property type="entry name" value="NaCa_Exmemb"/>
</dbReference>
<keyword evidence="6" id="KW-0406">Ion transport</keyword>
<feature type="transmembrane region" description="Helical" evidence="9">
    <location>
        <begin position="455"/>
        <end position="476"/>
    </location>
</feature>
<protein>
    <submittedName>
        <fullName evidence="11">Calcium/proton exchanger</fullName>
    </submittedName>
</protein>
<feature type="region of interest" description="Disordered" evidence="8">
    <location>
        <begin position="52"/>
        <end position="106"/>
    </location>
</feature>
<feature type="transmembrane region" description="Helical" evidence="9">
    <location>
        <begin position="299"/>
        <end position="324"/>
    </location>
</feature>
<dbReference type="FunFam" id="1.20.1420.30:FF:000011">
    <property type="entry name" value="Vacuolar calcium ion transporter"/>
    <property type="match status" value="1"/>
</dbReference>
<comment type="similarity">
    <text evidence="2">Belongs to the Ca(2+):cation antiporter (CaCA) (TC 2.A.19) family.</text>
</comment>
<dbReference type="OMA" id="WNPFRHV"/>
<dbReference type="RefSeq" id="XP_018188849.1">
    <property type="nucleotide sequence ID" value="XM_018334973.1"/>
</dbReference>
<comment type="subcellular location">
    <subcellularLocation>
        <location evidence="1">Endomembrane system</location>
        <topology evidence="1">Multi-pass membrane protein</topology>
    </subcellularLocation>
</comment>
<feature type="region of interest" description="Disordered" evidence="8">
    <location>
        <begin position="392"/>
        <end position="413"/>
    </location>
</feature>